<name>A0A1Q9D102_SYMMI</name>
<dbReference type="Proteomes" id="UP000186817">
    <property type="component" value="Unassembled WGS sequence"/>
</dbReference>
<feature type="compositionally biased region" description="Basic and acidic residues" evidence="1">
    <location>
        <begin position="407"/>
        <end position="424"/>
    </location>
</feature>
<feature type="region of interest" description="Disordered" evidence="1">
    <location>
        <begin position="394"/>
        <end position="424"/>
    </location>
</feature>
<comment type="caution">
    <text evidence="2">The sequence shown here is derived from an EMBL/GenBank/DDBJ whole genome shotgun (WGS) entry which is preliminary data.</text>
</comment>
<evidence type="ECO:0000313" key="3">
    <source>
        <dbReference type="Proteomes" id="UP000186817"/>
    </source>
</evidence>
<feature type="region of interest" description="Disordered" evidence="1">
    <location>
        <begin position="286"/>
        <end position="309"/>
    </location>
</feature>
<keyword evidence="3" id="KW-1185">Reference proteome</keyword>
<reference evidence="2 3" key="1">
    <citation type="submission" date="2016-02" db="EMBL/GenBank/DDBJ databases">
        <title>Genome analysis of coral dinoflagellate symbionts highlights evolutionary adaptations to a symbiotic lifestyle.</title>
        <authorList>
            <person name="Aranda M."/>
            <person name="Li Y."/>
            <person name="Liew Y.J."/>
            <person name="Baumgarten S."/>
            <person name="Simakov O."/>
            <person name="Wilson M."/>
            <person name="Piel J."/>
            <person name="Ashoor H."/>
            <person name="Bougouffa S."/>
            <person name="Bajic V.B."/>
            <person name="Ryu T."/>
            <person name="Ravasi T."/>
            <person name="Bayer T."/>
            <person name="Micklem G."/>
            <person name="Kim H."/>
            <person name="Bhak J."/>
            <person name="Lajeunesse T.C."/>
            <person name="Voolstra C.R."/>
        </authorList>
    </citation>
    <scope>NUCLEOTIDE SEQUENCE [LARGE SCALE GENOMIC DNA]</scope>
    <source>
        <strain evidence="2 3">CCMP2467</strain>
    </source>
</reference>
<evidence type="ECO:0000313" key="2">
    <source>
        <dbReference type="EMBL" id="OLP88848.1"/>
    </source>
</evidence>
<proteinExistence type="predicted"/>
<accession>A0A1Q9D102</accession>
<dbReference type="OrthoDB" id="406818at2759"/>
<evidence type="ECO:0000256" key="1">
    <source>
        <dbReference type="SAM" id="MobiDB-lite"/>
    </source>
</evidence>
<dbReference type="EMBL" id="LSRX01000791">
    <property type="protein sequence ID" value="OLP88848.1"/>
    <property type="molecule type" value="Genomic_DNA"/>
</dbReference>
<organism evidence="2 3">
    <name type="scientific">Symbiodinium microadriaticum</name>
    <name type="common">Dinoflagellate</name>
    <name type="synonym">Zooxanthella microadriatica</name>
    <dbReference type="NCBI Taxonomy" id="2951"/>
    <lineage>
        <taxon>Eukaryota</taxon>
        <taxon>Sar</taxon>
        <taxon>Alveolata</taxon>
        <taxon>Dinophyceae</taxon>
        <taxon>Suessiales</taxon>
        <taxon>Symbiodiniaceae</taxon>
        <taxon>Symbiodinium</taxon>
    </lineage>
</organism>
<protein>
    <submittedName>
        <fullName evidence="2">Uncharacterized protein</fullName>
    </submittedName>
</protein>
<sequence>MKAIFLLGLELNKARGGHVQVSRNRAHFYVYCSKVGTLWSFTNYWPFVDYEVQPFWLMGWWATGKLSNKQYKSYLLKCKKSYRGLLQNFEAVVHSENALQLEEYRETVVQLFPCLPRFLEQFRWARDRYKLYALQGPSQAAKTSFVKSLFKSPFVLTIQGQDVLNLQSFQYGRHDALVLDNLVEWSLILKYRALLQSNVDLHVLGESATGIYSYSVFLWGVPICITLDADVDSTPFMASEWLQANVYRDVLPVGAKCYFEGNYGSKTGSPAGVLAQELQELKRRRAESKARSRALAQQEKNMKKSGNHGDALAVPPVLAAAAGVAGGADGDVAAVPPVPAAAAVVAGGCADDEELRDVPAVPDGEAAGPPIMDEAMVVDVDAAGPANLDEAVVLDEGERASGSGLGEDERAREQAKQTRSESSRGEDSVVIALSWGLDVSERHWAIEIAAKYRYEEFKLDLKFVDGSSDSHVDSHCSIINSAMERASSLPSLRLPAVKAGDQQRPILLGNCRPALGLHDPHEAASKSTSATSSMSCCGSMNLVTASNFKQVYDVPLLRSFWCWR</sequence>
<dbReference type="AlphaFoldDB" id="A0A1Q9D102"/>
<gene>
    <name evidence="2" type="ORF">AK812_SmicGene29770</name>
</gene>